<protein>
    <submittedName>
        <fullName evidence="1">Uncharacterized protein</fullName>
    </submittedName>
</protein>
<dbReference type="Proteomes" id="UP000319383">
    <property type="component" value="Chromosome"/>
</dbReference>
<dbReference type="EMBL" id="CP036276">
    <property type="protein sequence ID" value="QDU44157.1"/>
    <property type="molecule type" value="Genomic_DNA"/>
</dbReference>
<gene>
    <name evidence="1" type="ORF">Mal52_26350</name>
</gene>
<evidence type="ECO:0000313" key="1">
    <source>
        <dbReference type="EMBL" id="QDU44157.1"/>
    </source>
</evidence>
<evidence type="ECO:0000313" key="2">
    <source>
        <dbReference type="Proteomes" id="UP000319383"/>
    </source>
</evidence>
<dbReference type="AlphaFoldDB" id="A0A517ZNU9"/>
<reference evidence="1 2" key="1">
    <citation type="submission" date="2019-02" db="EMBL/GenBank/DDBJ databases">
        <title>Deep-cultivation of Planctomycetes and their phenomic and genomic characterization uncovers novel biology.</title>
        <authorList>
            <person name="Wiegand S."/>
            <person name="Jogler M."/>
            <person name="Boedeker C."/>
            <person name="Pinto D."/>
            <person name="Vollmers J."/>
            <person name="Rivas-Marin E."/>
            <person name="Kohn T."/>
            <person name="Peeters S.H."/>
            <person name="Heuer A."/>
            <person name="Rast P."/>
            <person name="Oberbeckmann S."/>
            <person name="Bunk B."/>
            <person name="Jeske O."/>
            <person name="Meyerdierks A."/>
            <person name="Storesund J.E."/>
            <person name="Kallscheuer N."/>
            <person name="Luecker S."/>
            <person name="Lage O.M."/>
            <person name="Pohl T."/>
            <person name="Merkel B.J."/>
            <person name="Hornburger P."/>
            <person name="Mueller R.-W."/>
            <person name="Bruemmer F."/>
            <person name="Labrenz M."/>
            <person name="Spormann A.M."/>
            <person name="Op den Camp H."/>
            <person name="Overmann J."/>
            <person name="Amann R."/>
            <person name="Jetten M.S.M."/>
            <person name="Mascher T."/>
            <person name="Medema M.H."/>
            <person name="Devos D.P."/>
            <person name="Kaster A.-K."/>
            <person name="Ovreas L."/>
            <person name="Rohde M."/>
            <person name="Galperin M.Y."/>
            <person name="Jogler C."/>
        </authorList>
    </citation>
    <scope>NUCLEOTIDE SEQUENCE [LARGE SCALE GENOMIC DNA]</scope>
    <source>
        <strain evidence="1 2">Mal52</strain>
    </source>
</reference>
<dbReference type="KEGG" id="sdyn:Mal52_26350"/>
<accession>A0A517ZNU9</accession>
<name>A0A517ZNU9_9PLAN</name>
<organism evidence="1 2">
    <name type="scientific">Symmachiella dynata</name>
    <dbReference type="NCBI Taxonomy" id="2527995"/>
    <lineage>
        <taxon>Bacteria</taxon>
        <taxon>Pseudomonadati</taxon>
        <taxon>Planctomycetota</taxon>
        <taxon>Planctomycetia</taxon>
        <taxon>Planctomycetales</taxon>
        <taxon>Planctomycetaceae</taxon>
        <taxon>Symmachiella</taxon>
    </lineage>
</organism>
<sequence length="61" mass="6789">MIMGRINSLNVGVGEECSLQNTIFLSDFATTLCRMGVWNFLLHCRLLLMVYNTSATSALSM</sequence>
<keyword evidence="2" id="KW-1185">Reference proteome</keyword>
<proteinExistence type="predicted"/>